<evidence type="ECO:0000313" key="1">
    <source>
        <dbReference type="EMBL" id="CAA2992490.1"/>
    </source>
</evidence>
<protein>
    <submittedName>
        <fullName evidence="1">Uncharacterized protein</fullName>
    </submittedName>
</protein>
<dbReference type="Gramene" id="OE9A096838T1">
    <property type="protein sequence ID" value="OE9A096838C1"/>
    <property type="gene ID" value="OE9A096838"/>
</dbReference>
<dbReference type="AlphaFoldDB" id="A0A8S0SL08"/>
<accession>A0A8S0SL08</accession>
<dbReference type="EMBL" id="CACTIH010005437">
    <property type="protein sequence ID" value="CAA2992490.1"/>
    <property type="molecule type" value="Genomic_DNA"/>
</dbReference>
<proteinExistence type="predicted"/>
<sequence length="51" mass="5761">MARMDKIASMYLGVRTRMLLAKMARTALDRMASKLPARMLAVTLYKEIGTN</sequence>
<reference evidence="1 2" key="1">
    <citation type="submission" date="2019-12" db="EMBL/GenBank/DDBJ databases">
        <authorList>
            <person name="Alioto T."/>
            <person name="Alioto T."/>
            <person name="Gomez Garrido J."/>
        </authorList>
    </citation>
    <scope>NUCLEOTIDE SEQUENCE [LARGE SCALE GENOMIC DNA]</scope>
</reference>
<dbReference type="Proteomes" id="UP000594638">
    <property type="component" value="Unassembled WGS sequence"/>
</dbReference>
<keyword evidence="2" id="KW-1185">Reference proteome</keyword>
<name>A0A8S0SL08_OLEEU</name>
<evidence type="ECO:0000313" key="2">
    <source>
        <dbReference type="Proteomes" id="UP000594638"/>
    </source>
</evidence>
<gene>
    <name evidence="1" type="ORF">OLEA9_A096838</name>
</gene>
<organism evidence="1 2">
    <name type="scientific">Olea europaea subsp. europaea</name>
    <dbReference type="NCBI Taxonomy" id="158383"/>
    <lineage>
        <taxon>Eukaryota</taxon>
        <taxon>Viridiplantae</taxon>
        <taxon>Streptophyta</taxon>
        <taxon>Embryophyta</taxon>
        <taxon>Tracheophyta</taxon>
        <taxon>Spermatophyta</taxon>
        <taxon>Magnoliopsida</taxon>
        <taxon>eudicotyledons</taxon>
        <taxon>Gunneridae</taxon>
        <taxon>Pentapetalae</taxon>
        <taxon>asterids</taxon>
        <taxon>lamiids</taxon>
        <taxon>Lamiales</taxon>
        <taxon>Oleaceae</taxon>
        <taxon>Oleeae</taxon>
        <taxon>Olea</taxon>
    </lineage>
</organism>
<comment type="caution">
    <text evidence="1">The sequence shown here is derived from an EMBL/GenBank/DDBJ whole genome shotgun (WGS) entry which is preliminary data.</text>
</comment>